<keyword evidence="1" id="KW-0675">Receptor</keyword>
<sequence length="128" mass="14009">MSSTNRPRVLMVFCLWAKNKVDKLNHKMVMTCLLGGPLNSSFILCSRIQTIMPIRRKKQPVMIHKSGLNGLRNAQAPVFNFLNGATTTNPDAANGCVKSTIFVRFVTMAISPTAASKKPVTTKLTSSV</sequence>
<dbReference type="EMBL" id="GGEC01003004">
    <property type="protein sequence ID" value="MBW83487.1"/>
    <property type="molecule type" value="Transcribed_RNA"/>
</dbReference>
<dbReference type="AlphaFoldDB" id="A0A2P2IQK6"/>
<proteinExistence type="predicted"/>
<accession>A0A2P2IQK6</accession>
<evidence type="ECO:0000313" key="1">
    <source>
        <dbReference type="EMBL" id="MBW83487.1"/>
    </source>
</evidence>
<organism evidence="1">
    <name type="scientific">Rhizophora mucronata</name>
    <name type="common">Asiatic mangrove</name>
    <dbReference type="NCBI Taxonomy" id="61149"/>
    <lineage>
        <taxon>Eukaryota</taxon>
        <taxon>Viridiplantae</taxon>
        <taxon>Streptophyta</taxon>
        <taxon>Embryophyta</taxon>
        <taxon>Tracheophyta</taxon>
        <taxon>Spermatophyta</taxon>
        <taxon>Magnoliopsida</taxon>
        <taxon>eudicotyledons</taxon>
        <taxon>Gunneridae</taxon>
        <taxon>Pentapetalae</taxon>
        <taxon>rosids</taxon>
        <taxon>fabids</taxon>
        <taxon>Malpighiales</taxon>
        <taxon>Rhizophoraceae</taxon>
        <taxon>Rhizophora</taxon>
    </lineage>
</organism>
<protein>
    <submittedName>
        <fullName evidence="1">Glutamate receptor</fullName>
    </submittedName>
</protein>
<name>A0A2P2IQK6_RHIMU</name>
<reference evidence="1" key="1">
    <citation type="submission" date="2018-02" db="EMBL/GenBank/DDBJ databases">
        <title>Rhizophora mucronata_Transcriptome.</title>
        <authorList>
            <person name="Meera S.P."/>
            <person name="Sreeshan A."/>
            <person name="Augustine A."/>
        </authorList>
    </citation>
    <scope>NUCLEOTIDE SEQUENCE</scope>
    <source>
        <tissue evidence="1">Leaf</tissue>
    </source>
</reference>